<evidence type="ECO:0000256" key="1">
    <source>
        <dbReference type="SAM" id="Phobius"/>
    </source>
</evidence>
<evidence type="ECO:0000313" key="2">
    <source>
        <dbReference type="EMBL" id="ACL95490.1"/>
    </source>
</evidence>
<dbReference type="KEGG" id="ccs:CCNA_02025"/>
<feature type="transmembrane region" description="Helical" evidence="1">
    <location>
        <begin position="51"/>
        <end position="73"/>
    </location>
</feature>
<dbReference type="RefSeq" id="YP_002517398.1">
    <property type="nucleotide sequence ID" value="NC_011916.1"/>
</dbReference>
<gene>
    <name evidence="2" type="ordered locus">CCNA_02025</name>
</gene>
<keyword evidence="1" id="KW-0812">Transmembrane</keyword>
<dbReference type="Proteomes" id="UP000001364">
    <property type="component" value="Chromosome"/>
</dbReference>
<keyword evidence="1" id="KW-0472">Membrane</keyword>
<proteinExistence type="predicted"/>
<dbReference type="SMR" id="A0A0H3C9M9"/>
<feature type="transmembrane region" description="Helical" evidence="1">
    <location>
        <begin position="27"/>
        <end position="45"/>
    </location>
</feature>
<accession>A0A0H3C9M9</accession>
<keyword evidence="1" id="KW-1133">Transmembrane helix</keyword>
<dbReference type="EMBL" id="CP001340">
    <property type="protein sequence ID" value="ACL95490.1"/>
    <property type="molecule type" value="Genomic_DNA"/>
</dbReference>
<name>A0A0H3C9M9_CAUVN</name>
<organism evidence="2 3">
    <name type="scientific">Caulobacter vibrioides (strain NA1000 / CB15N)</name>
    <name type="common">Caulobacter crescentus</name>
    <dbReference type="NCBI Taxonomy" id="565050"/>
    <lineage>
        <taxon>Bacteria</taxon>
        <taxon>Pseudomonadati</taxon>
        <taxon>Pseudomonadota</taxon>
        <taxon>Alphaproteobacteria</taxon>
        <taxon>Caulobacterales</taxon>
        <taxon>Caulobacteraceae</taxon>
        <taxon>Caulobacter</taxon>
    </lineage>
</organism>
<dbReference type="OrthoDB" id="7190244at2"/>
<sequence length="88" mass="9802">MIDDSDLNMRKAAYADNLRGLHRRERSVGFVACLLGAVLLIWGRSVEGAPFWAVVAGLAIIGAGWSLFAYVIIRRTRYVRAHPFDPQS</sequence>
<dbReference type="RefSeq" id="WP_010919814.1">
    <property type="nucleotide sequence ID" value="NC_011916.1"/>
</dbReference>
<dbReference type="GeneID" id="7333353"/>
<dbReference type="AlphaFoldDB" id="A0A0H3C9M9"/>
<protein>
    <submittedName>
        <fullName evidence="2">Uncharacterized protein</fullName>
    </submittedName>
</protein>
<keyword evidence="3" id="KW-1185">Reference proteome</keyword>
<dbReference type="PATRIC" id="fig|565050.3.peg.1983"/>
<dbReference type="HOGENOM" id="CLU_2463420_0_0_5"/>
<reference evidence="2 3" key="1">
    <citation type="journal article" date="2010" name="J. Bacteriol.">
        <title>The genetic basis of laboratory adaptation in Caulobacter crescentus.</title>
        <authorList>
            <person name="Marks M.E."/>
            <person name="Castro-Rojas C.M."/>
            <person name="Teiling C."/>
            <person name="Du L."/>
            <person name="Kapatral V."/>
            <person name="Walunas T.L."/>
            <person name="Crosson S."/>
        </authorList>
    </citation>
    <scope>NUCLEOTIDE SEQUENCE [LARGE SCALE GENOMIC DNA]</scope>
    <source>
        <strain evidence="3">NA1000 / CB15N</strain>
    </source>
</reference>
<evidence type="ECO:0000313" key="3">
    <source>
        <dbReference type="Proteomes" id="UP000001364"/>
    </source>
</evidence>